<keyword evidence="3" id="KW-1185">Reference proteome</keyword>
<proteinExistence type="predicted"/>
<dbReference type="PIRSF" id="PIRSF037395">
    <property type="entry name" value="UCP037395_ABCper"/>
    <property type="match status" value="1"/>
</dbReference>
<keyword evidence="1" id="KW-0472">Membrane</keyword>
<dbReference type="InterPro" id="IPR017196">
    <property type="entry name" value="ECF_substrate-spec_UCP037395"/>
</dbReference>
<evidence type="ECO:0000313" key="2">
    <source>
        <dbReference type="EMBL" id="RKQ15002.1"/>
    </source>
</evidence>
<feature type="transmembrane region" description="Helical" evidence="1">
    <location>
        <begin position="7"/>
        <end position="25"/>
    </location>
</feature>
<evidence type="ECO:0000256" key="1">
    <source>
        <dbReference type="SAM" id="Phobius"/>
    </source>
</evidence>
<dbReference type="InterPro" id="IPR024529">
    <property type="entry name" value="ECF_trnsprt_substrate-spec"/>
</dbReference>
<evidence type="ECO:0000313" key="3">
    <source>
        <dbReference type="Proteomes" id="UP000281813"/>
    </source>
</evidence>
<comment type="caution">
    <text evidence="2">The sequence shown here is derived from an EMBL/GenBank/DDBJ whole genome shotgun (WGS) entry which is preliminary data.</text>
</comment>
<organism evidence="2 3">
    <name type="scientific">Oceanobacillus bengalensis</name>
    <dbReference type="NCBI Taxonomy" id="1435466"/>
    <lineage>
        <taxon>Bacteria</taxon>
        <taxon>Bacillati</taxon>
        <taxon>Bacillota</taxon>
        <taxon>Bacilli</taxon>
        <taxon>Bacillales</taxon>
        <taxon>Bacillaceae</taxon>
        <taxon>Oceanobacillus</taxon>
    </lineage>
</organism>
<dbReference type="AlphaFoldDB" id="A0A494YZ54"/>
<dbReference type="OrthoDB" id="5198189at2"/>
<keyword evidence="1" id="KW-1133">Transmembrane helix</keyword>
<feature type="transmembrane region" description="Helical" evidence="1">
    <location>
        <begin position="31"/>
        <end position="48"/>
    </location>
</feature>
<feature type="transmembrane region" description="Helical" evidence="1">
    <location>
        <begin position="149"/>
        <end position="172"/>
    </location>
</feature>
<gene>
    <name evidence="2" type="ORF">D8M05_11115</name>
</gene>
<feature type="transmembrane region" description="Helical" evidence="1">
    <location>
        <begin position="192"/>
        <end position="214"/>
    </location>
</feature>
<dbReference type="RefSeq" id="WP_121131778.1">
    <property type="nucleotide sequence ID" value="NZ_JBHUFK010000014.1"/>
</dbReference>
<feature type="transmembrane region" description="Helical" evidence="1">
    <location>
        <begin position="60"/>
        <end position="77"/>
    </location>
</feature>
<reference evidence="2 3" key="1">
    <citation type="journal article" date="2015" name="Antonie Van Leeuwenhoek">
        <title>Oceanobacillus bengalensis sp. nov., a bacterium isolated from seawater of the Bay of Bengal.</title>
        <authorList>
            <person name="Yongchang O."/>
            <person name="Xiang W."/>
            <person name="Wang G."/>
        </authorList>
    </citation>
    <scope>NUCLEOTIDE SEQUENCE [LARGE SCALE GENOMIC DNA]</scope>
    <source>
        <strain evidence="2 3">MCCC 1K00260</strain>
    </source>
</reference>
<protein>
    <submittedName>
        <fullName evidence="2">ECF transporter S component</fullName>
    </submittedName>
</protein>
<feature type="transmembrane region" description="Helical" evidence="1">
    <location>
        <begin position="89"/>
        <end position="117"/>
    </location>
</feature>
<dbReference type="GO" id="GO:0022857">
    <property type="term" value="F:transmembrane transporter activity"/>
    <property type="evidence" value="ECO:0007669"/>
    <property type="project" value="InterPro"/>
</dbReference>
<sequence>MARSRTYLLIVSVIIFILLITAFVFFQYNAYLLMSLVIIACIMIPFFARFELKKIKGREVVILAILAAIAAIGRVPFAGLPSVQPTSFVIIVTGLVFGSESGFIVGAVAAIVSNIFLGQGPWTPWQMFAWGMMGMSAGLLRNIWFMRKVWGQCIFGFIWGYLFGWLMNLWIVTSNIENFTWEFFVSIYVSSIYHDLAHALSNVFFLVVFSVSWVKIMNHFKRKYGLLEG</sequence>
<dbReference type="Pfam" id="PF12822">
    <property type="entry name" value="ECF_trnsprt"/>
    <property type="match status" value="1"/>
</dbReference>
<keyword evidence="1" id="KW-0812">Transmembrane</keyword>
<accession>A0A494YZ54</accession>
<dbReference type="EMBL" id="RBZO01000016">
    <property type="protein sequence ID" value="RKQ15002.1"/>
    <property type="molecule type" value="Genomic_DNA"/>
</dbReference>
<name>A0A494YZ54_9BACI</name>
<dbReference type="Gene3D" id="1.10.1760.20">
    <property type="match status" value="1"/>
</dbReference>
<dbReference type="Proteomes" id="UP000281813">
    <property type="component" value="Unassembled WGS sequence"/>
</dbReference>